<proteinExistence type="predicted"/>
<dbReference type="InterPro" id="IPR051325">
    <property type="entry name" value="Nudix_hydrolase_domain"/>
</dbReference>
<sequence length="150" mass="17262">MKMSAGILLFKIQKDEYYFFLVHPGGPFWKNKDAGAWSIPKGEIEAHEDALERARTEFKEETGKEIDGDFISLTPVRQKSGKWVQAWAVKGDIVTGDCTSNLFSLEWPPRSGKHIQVPEVDRWAWFSQEEAQQKINPAQLPFLQELINRQ</sequence>
<keyword evidence="3" id="KW-1185">Reference proteome</keyword>
<accession>A0ABZ0W3I5</accession>
<reference evidence="2 3" key="1">
    <citation type="submission" date="2023-12" db="EMBL/GenBank/DDBJ databases">
        <title>Genome sequencing and assembly of bacterial species from a model synthetic community.</title>
        <authorList>
            <person name="Hogle S.L."/>
        </authorList>
    </citation>
    <scope>NUCLEOTIDE SEQUENCE [LARGE SCALE GENOMIC DNA]</scope>
    <source>
        <strain evidence="2 3">HAMBI_3031</strain>
    </source>
</reference>
<dbReference type="Gene3D" id="3.90.79.10">
    <property type="entry name" value="Nucleoside Triphosphate Pyrophosphohydrolase"/>
    <property type="match status" value="1"/>
</dbReference>
<feature type="domain" description="Nudix hydrolase" evidence="1">
    <location>
        <begin position="1"/>
        <end position="148"/>
    </location>
</feature>
<dbReference type="Pfam" id="PF00293">
    <property type="entry name" value="NUDIX"/>
    <property type="match status" value="1"/>
</dbReference>
<dbReference type="InterPro" id="IPR000086">
    <property type="entry name" value="NUDIX_hydrolase_dom"/>
</dbReference>
<dbReference type="PROSITE" id="PS51462">
    <property type="entry name" value="NUDIX"/>
    <property type="match status" value="1"/>
</dbReference>
<dbReference type="Proteomes" id="UP001325680">
    <property type="component" value="Chromosome"/>
</dbReference>
<dbReference type="EMBL" id="CP139960">
    <property type="protein sequence ID" value="WQD37838.1"/>
    <property type="molecule type" value="Genomic_DNA"/>
</dbReference>
<dbReference type="PANTHER" id="PTHR21340">
    <property type="entry name" value="DIADENOSINE 5,5-P1,P4-TETRAPHOSPHATE PYROPHOSPHOHYDROLASE MUTT"/>
    <property type="match status" value="1"/>
</dbReference>
<name>A0ABZ0W3I5_9BACT</name>
<dbReference type="InterPro" id="IPR015797">
    <property type="entry name" value="NUDIX_hydrolase-like_dom_sf"/>
</dbReference>
<evidence type="ECO:0000313" key="3">
    <source>
        <dbReference type="Proteomes" id="UP001325680"/>
    </source>
</evidence>
<evidence type="ECO:0000313" key="2">
    <source>
        <dbReference type="EMBL" id="WQD37838.1"/>
    </source>
</evidence>
<dbReference type="SUPFAM" id="SSF55811">
    <property type="entry name" value="Nudix"/>
    <property type="match status" value="1"/>
</dbReference>
<evidence type="ECO:0000259" key="1">
    <source>
        <dbReference type="PROSITE" id="PS51462"/>
    </source>
</evidence>
<protein>
    <submittedName>
        <fullName evidence="2">NUDIX domain-containing protein</fullName>
    </submittedName>
</protein>
<dbReference type="RefSeq" id="WP_114790599.1">
    <property type="nucleotide sequence ID" value="NZ_CP139960.1"/>
</dbReference>
<dbReference type="CDD" id="cd04662">
    <property type="entry name" value="NUDIX_Hydrolase"/>
    <property type="match status" value="1"/>
</dbReference>
<gene>
    <name evidence="2" type="ORF">U0035_19405</name>
</gene>
<dbReference type="PANTHER" id="PTHR21340:SF7">
    <property type="entry name" value="NUDIX HYDROLASE DOMAIN-CONTAINING PROTEIN"/>
    <property type="match status" value="1"/>
</dbReference>
<organism evidence="2 3">
    <name type="scientific">Niabella yanshanensis</name>
    <dbReference type="NCBI Taxonomy" id="577386"/>
    <lineage>
        <taxon>Bacteria</taxon>
        <taxon>Pseudomonadati</taxon>
        <taxon>Bacteroidota</taxon>
        <taxon>Chitinophagia</taxon>
        <taxon>Chitinophagales</taxon>
        <taxon>Chitinophagaceae</taxon>
        <taxon>Niabella</taxon>
    </lineage>
</organism>